<organism evidence="1 2">
    <name type="scientific">Fictibacillus iocasae</name>
    <dbReference type="NCBI Taxonomy" id="2715437"/>
    <lineage>
        <taxon>Bacteria</taxon>
        <taxon>Bacillati</taxon>
        <taxon>Bacillota</taxon>
        <taxon>Bacilli</taxon>
        <taxon>Bacillales</taxon>
        <taxon>Fictibacillaceae</taxon>
        <taxon>Fictibacillus</taxon>
    </lineage>
</organism>
<dbReference type="Proteomes" id="UP001596549">
    <property type="component" value="Unassembled WGS sequence"/>
</dbReference>
<dbReference type="RefSeq" id="WP_379750169.1">
    <property type="nucleotide sequence ID" value="NZ_JBHTCP010000044.1"/>
</dbReference>
<evidence type="ECO:0000313" key="1">
    <source>
        <dbReference type="EMBL" id="MFC7372589.1"/>
    </source>
</evidence>
<gene>
    <name evidence="1" type="ORF">ACFQPF_13005</name>
</gene>
<proteinExistence type="predicted"/>
<protein>
    <submittedName>
        <fullName evidence="1">Uncharacterized protein</fullName>
    </submittedName>
</protein>
<reference evidence="2" key="1">
    <citation type="journal article" date="2019" name="Int. J. Syst. Evol. Microbiol.">
        <title>The Global Catalogue of Microorganisms (GCM) 10K type strain sequencing project: providing services to taxonomists for standard genome sequencing and annotation.</title>
        <authorList>
            <consortium name="The Broad Institute Genomics Platform"/>
            <consortium name="The Broad Institute Genome Sequencing Center for Infectious Disease"/>
            <person name="Wu L."/>
            <person name="Ma J."/>
        </authorList>
    </citation>
    <scope>NUCLEOTIDE SEQUENCE [LARGE SCALE GENOMIC DNA]</scope>
    <source>
        <strain evidence="2">NBRC 106396</strain>
    </source>
</reference>
<evidence type="ECO:0000313" key="2">
    <source>
        <dbReference type="Proteomes" id="UP001596549"/>
    </source>
</evidence>
<dbReference type="EMBL" id="JBHTCP010000044">
    <property type="protein sequence ID" value="MFC7372589.1"/>
    <property type="molecule type" value="Genomic_DNA"/>
</dbReference>
<name>A0ABW2NQ40_9BACL</name>
<keyword evidence="2" id="KW-1185">Reference proteome</keyword>
<comment type="caution">
    <text evidence="1">The sequence shown here is derived from an EMBL/GenBank/DDBJ whole genome shotgun (WGS) entry which is preliminary data.</text>
</comment>
<sequence>MTITKERLLSALNDYIDMQRDDTDDGNPSVIRKKELETYLETSADKLQIPYTKESTSTQTYYQFQLENTSLKLEINYRYKNYYTRHTLTAENAR</sequence>
<accession>A0ABW2NQ40</accession>